<dbReference type="Gene3D" id="3.90.1720.10">
    <property type="entry name" value="endopeptidase domain like (from Nostoc punctiforme)"/>
    <property type="match status" value="1"/>
</dbReference>
<feature type="compositionally biased region" description="Basic and acidic residues" evidence="6">
    <location>
        <begin position="134"/>
        <end position="158"/>
    </location>
</feature>
<dbReference type="NCBIfam" id="NF046048">
    <property type="entry name" value="NlpC_P60_DIP1281"/>
    <property type="match status" value="1"/>
</dbReference>
<feature type="compositionally biased region" description="Polar residues" evidence="6">
    <location>
        <begin position="183"/>
        <end position="194"/>
    </location>
</feature>
<comment type="similarity">
    <text evidence="1">Belongs to the peptidase C40 family.</text>
</comment>
<feature type="compositionally biased region" description="Polar residues" evidence="6">
    <location>
        <begin position="241"/>
        <end position="252"/>
    </location>
</feature>
<dbReference type="SUPFAM" id="SSF54001">
    <property type="entry name" value="Cysteine proteinases"/>
    <property type="match status" value="1"/>
</dbReference>
<gene>
    <name evidence="8" type="ORF">CIMIT_06520</name>
</gene>
<dbReference type="PANTHER" id="PTHR47359">
    <property type="entry name" value="PEPTIDOGLYCAN DL-ENDOPEPTIDASE CWLO"/>
    <property type="match status" value="1"/>
</dbReference>
<dbReference type="Pfam" id="PF00877">
    <property type="entry name" value="NLPC_P60"/>
    <property type="match status" value="1"/>
</dbReference>
<dbReference type="GO" id="GO:0006508">
    <property type="term" value="P:proteolysis"/>
    <property type="evidence" value="ECO:0007669"/>
    <property type="project" value="UniProtKB-KW"/>
</dbReference>
<dbReference type="STRING" id="156978.CIMIT_06520"/>
<dbReference type="HOGENOM" id="CLU_026494_0_0_11"/>
<evidence type="ECO:0000256" key="1">
    <source>
        <dbReference type="ARBA" id="ARBA00007074"/>
    </source>
</evidence>
<evidence type="ECO:0000313" key="9">
    <source>
        <dbReference type="Proteomes" id="UP000028780"/>
    </source>
</evidence>
<dbReference type="EMBL" id="CP009211">
    <property type="protein sequence ID" value="AIJ33592.1"/>
    <property type="molecule type" value="Genomic_DNA"/>
</dbReference>
<dbReference type="PANTHER" id="PTHR47359:SF3">
    <property type="entry name" value="NLP_P60 DOMAIN-CONTAINING PROTEIN-RELATED"/>
    <property type="match status" value="1"/>
</dbReference>
<dbReference type="InterPro" id="IPR051794">
    <property type="entry name" value="PG_Endopeptidase_C40"/>
</dbReference>
<keyword evidence="3" id="KW-0378">Hydrolase</keyword>
<dbReference type="AlphaFoldDB" id="A0A076NRR4"/>
<accession>A0A076NRR4</accession>
<dbReference type="KEGG" id="cii:CIMIT_06520"/>
<feature type="region of interest" description="Disordered" evidence="6">
    <location>
        <begin position="183"/>
        <end position="264"/>
    </location>
</feature>
<dbReference type="PROSITE" id="PS51935">
    <property type="entry name" value="NLPC_P60"/>
    <property type="match status" value="1"/>
</dbReference>
<keyword evidence="2" id="KW-0645">Protease</keyword>
<dbReference type="Gene3D" id="6.10.250.3150">
    <property type="match status" value="1"/>
</dbReference>
<proteinExistence type="inferred from homology"/>
<dbReference type="InterPro" id="IPR000064">
    <property type="entry name" value="NLP_P60_dom"/>
</dbReference>
<feature type="coiled-coil region" evidence="5">
    <location>
        <begin position="19"/>
        <end position="95"/>
    </location>
</feature>
<dbReference type="InterPro" id="IPR038765">
    <property type="entry name" value="Papain-like_cys_pep_sf"/>
</dbReference>
<dbReference type="eggNOG" id="COG1196">
    <property type="taxonomic scope" value="Bacteria"/>
</dbReference>
<evidence type="ECO:0000259" key="7">
    <source>
        <dbReference type="PROSITE" id="PS51935"/>
    </source>
</evidence>
<feature type="domain" description="NlpC/P60" evidence="7">
    <location>
        <begin position="434"/>
        <end position="563"/>
    </location>
</feature>
<keyword evidence="5" id="KW-0175">Coiled coil</keyword>
<evidence type="ECO:0000256" key="3">
    <source>
        <dbReference type="ARBA" id="ARBA00022801"/>
    </source>
</evidence>
<evidence type="ECO:0000313" key="8">
    <source>
        <dbReference type="EMBL" id="AIJ33592.1"/>
    </source>
</evidence>
<reference evidence="8 9" key="1">
    <citation type="submission" date="2014-08" db="EMBL/GenBank/DDBJ databases">
        <title>Complete genome sequence of Corynebacterium imitans DSM 44264, isolated from a five-month-old boy with suspected pharyngeal diphtheria.</title>
        <authorList>
            <person name="Mollmann S."/>
            <person name="Albersmeier A."/>
            <person name="Ruckert C."/>
            <person name="Tauch A."/>
        </authorList>
    </citation>
    <scope>NUCLEOTIDE SEQUENCE [LARGE SCALE GENOMIC DNA]</scope>
    <source>
        <strain evidence="8 9">DSM 44264</strain>
    </source>
</reference>
<evidence type="ECO:0000256" key="2">
    <source>
        <dbReference type="ARBA" id="ARBA00022670"/>
    </source>
</evidence>
<dbReference type="GO" id="GO:0008234">
    <property type="term" value="F:cysteine-type peptidase activity"/>
    <property type="evidence" value="ECO:0007669"/>
    <property type="project" value="UniProtKB-KW"/>
</dbReference>
<evidence type="ECO:0000256" key="4">
    <source>
        <dbReference type="ARBA" id="ARBA00022807"/>
    </source>
</evidence>
<dbReference type="Proteomes" id="UP000028780">
    <property type="component" value="Chromosome"/>
</dbReference>
<dbReference type="eggNOG" id="COG0791">
    <property type="taxonomic scope" value="Bacteria"/>
</dbReference>
<evidence type="ECO:0000256" key="6">
    <source>
        <dbReference type="SAM" id="MobiDB-lite"/>
    </source>
</evidence>
<name>A0A076NRR4_9CORY</name>
<feature type="region of interest" description="Disordered" evidence="6">
    <location>
        <begin position="134"/>
        <end position="171"/>
    </location>
</feature>
<feature type="compositionally biased region" description="Low complexity" evidence="6">
    <location>
        <begin position="211"/>
        <end position="220"/>
    </location>
</feature>
<protein>
    <recommendedName>
        <fullName evidence="7">NlpC/P60 domain-containing protein</fullName>
    </recommendedName>
</protein>
<evidence type="ECO:0000256" key="5">
    <source>
        <dbReference type="SAM" id="Coils"/>
    </source>
</evidence>
<keyword evidence="9" id="KW-1185">Reference proteome</keyword>
<organism evidence="8 9">
    <name type="scientific">Corynebacterium imitans</name>
    <dbReference type="NCBI Taxonomy" id="156978"/>
    <lineage>
        <taxon>Bacteria</taxon>
        <taxon>Bacillati</taxon>
        <taxon>Actinomycetota</taxon>
        <taxon>Actinomycetes</taxon>
        <taxon>Mycobacteriales</taxon>
        <taxon>Corynebacteriaceae</taxon>
        <taxon>Corynebacterium</taxon>
    </lineage>
</organism>
<keyword evidence="4" id="KW-0788">Thiol protease</keyword>
<sequence length="563" mass="57690">MSLAAPLVSPVANAAPASMTELAANISQAQANIDRLNLNIGDLQEKVNQALVDLQDSRARAEQARRGAEEAKKRLAASEEAVVEARKALDEVTRSQYRGAGQSKSLDFAVSGDDQKDVLDRSLFLRQRTEERRAKLAEVERARTEAANDEATQREASEHAASTAAEAEAAEAEVRALLDSANTELAQEQSQRDAAQSELDAAQSELDQQRADANGGAESAESGEDAENAATDAPAQPVETAPSQVQAEQTDGSAPAAAPEQQVTADEVPDDVVVRVEQHAAQIDPDVASLSSETVAQALTTAATANGENLQPAPAENVDSGANAAAMSSNLEISDEMITAAAGIIAAAAMVGSSQADHTSLDNPYGGSSNSEVIAAFAGGLGNALGGGAANVSPTSDDYASPEVSDGLASLLPEVGTAESVSDAVSNAVSGSNSGSIETVISRAQAMIGTPYVWGGGDANGPTTGVNGGSVSGFDCSGLVLYAFAGVGISLPHYTGYQYQRGTQVPASEAQRGDLLFWGPGGNQHVAIYLGDGTMIEAPQAGQNVQISPVRYSGMAPMAVRLL</sequence>